<name>A0ABN8ACA3_9BACI</name>
<proteinExistence type="predicted"/>
<keyword evidence="3" id="KW-0378">Hydrolase</keyword>
<keyword evidence="1" id="KW-0732">Signal</keyword>
<feature type="chain" id="PRO_5047084032" evidence="1">
    <location>
        <begin position="25"/>
        <end position="247"/>
    </location>
</feature>
<dbReference type="InterPro" id="IPR051532">
    <property type="entry name" value="Ester_Hydrolysis_Enzymes"/>
</dbReference>
<dbReference type="PANTHER" id="PTHR30383:SF5">
    <property type="entry name" value="SGNH HYDROLASE-TYPE ESTERASE DOMAIN-CONTAINING PROTEIN"/>
    <property type="match status" value="1"/>
</dbReference>
<dbReference type="RefSeq" id="WP_230503751.1">
    <property type="nucleotide sequence ID" value="NZ_CAKJTJ010000028.1"/>
</dbReference>
<keyword evidence="4" id="KW-1185">Reference proteome</keyword>
<evidence type="ECO:0000313" key="4">
    <source>
        <dbReference type="Proteomes" id="UP000789833"/>
    </source>
</evidence>
<dbReference type="InterPro" id="IPR013830">
    <property type="entry name" value="SGNH_hydro"/>
</dbReference>
<dbReference type="SUPFAM" id="SSF52266">
    <property type="entry name" value="SGNH hydrolase"/>
    <property type="match status" value="1"/>
</dbReference>
<organism evidence="3 4">
    <name type="scientific">Sutcliffiella rhizosphaerae</name>
    <dbReference type="NCBI Taxonomy" id="2880967"/>
    <lineage>
        <taxon>Bacteria</taxon>
        <taxon>Bacillati</taxon>
        <taxon>Bacillota</taxon>
        <taxon>Bacilli</taxon>
        <taxon>Bacillales</taxon>
        <taxon>Bacillaceae</taxon>
        <taxon>Sutcliffiella</taxon>
    </lineage>
</organism>
<reference evidence="3 4" key="1">
    <citation type="submission" date="2021-10" db="EMBL/GenBank/DDBJ databases">
        <authorList>
            <person name="Criscuolo A."/>
        </authorList>
    </citation>
    <scope>NUCLEOTIDE SEQUENCE [LARGE SCALE GENOMIC DNA]</scope>
    <source>
        <strain evidence="4">CIP 111883</strain>
    </source>
</reference>
<accession>A0ABN8ACA3</accession>
<evidence type="ECO:0000259" key="2">
    <source>
        <dbReference type="Pfam" id="PF13472"/>
    </source>
</evidence>
<sequence length="247" mass="27973">MLKKICFLVVLLFSSLFTYPPVIAESPRELTYVALGDSLTAGLGSSKENHLRIHGFVPQFTKYLRKDNTITVENYGIPGLTSTGLLALLRADEGLQNRIKTADIISVSIGGNDFLQTLGAFSEDESGTPLELRLDILERTYEEIYKQLRSHNPDTTIILLGLYNPYPTGHQLSTLGEEFAPEFNRILEEYMKESTLFVNPYEVFKGKALEWTHIAKDDIHPNDKGYTQIFHLIKKEYEQLKTETPPS</sequence>
<dbReference type="GO" id="GO:0016787">
    <property type="term" value="F:hydrolase activity"/>
    <property type="evidence" value="ECO:0007669"/>
    <property type="project" value="UniProtKB-KW"/>
</dbReference>
<feature type="domain" description="SGNH hydrolase-type esterase" evidence="2">
    <location>
        <begin position="34"/>
        <end position="226"/>
    </location>
</feature>
<dbReference type="PANTHER" id="PTHR30383">
    <property type="entry name" value="THIOESTERASE 1/PROTEASE 1/LYSOPHOSPHOLIPASE L1"/>
    <property type="match status" value="1"/>
</dbReference>
<protein>
    <submittedName>
        <fullName evidence="3">Spore germination lipase LipC</fullName>
        <ecNumber evidence="3">3.-.-.-</ecNumber>
    </submittedName>
</protein>
<comment type="caution">
    <text evidence="3">The sequence shown here is derived from an EMBL/GenBank/DDBJ whole genome shotgun (WGS) entry which is preliminary data.</text>
</comment>
<dbReference type="EMBL" id="CAKJTJ010000028">
    <property type="protein sequence ID" value="CAG9622845.1"/>
    <property type="molecule type" value="Genomic_DNA"/>
</dbReference>
<dbReference type="Pfam" id="PF13472">
    <property type="entry name" value="Lipase_GDSL_2"/>
    <property type="match status" value="1"/>
</dbReference>
<gene>
    <name evidence="3" type="primary">lipC_2</name>
    <name evidence="3" type="ORF">BACCIP111883_03636</name>
</gene>
<dbReference type="InterPro" id="IPR036514">
    <property type="entry name" value="SGNH_hydro_sf"/>
</dbReference>
<dbReference type="Gene3D" id="3.40.50.1110">
    <property type="entry name" value="SGNH hydrolase"/>
    <property type="match status" value="1"/>
</dbReference>
<evidence type="ECO:0000313" key="3">
    <source>
        <dbReference type="EMBL" id="CAG9622845.1"/>
    </source>
</evidence>
<dbReference type="EC" id="3.-.-.-" evidence="3"/>
<evidence type="ECO:0000256" key="1">
    <source>
        <dbReference type="SAM" id="SignalP"/>
    </source>
</evidence>
<dbReference type="Proteomes" id="UP000789833">
    <property type="component" value="Unassembled WGS sequence"/>
</dbReference>
<feature type="signal peptide" evidence="1">
    <location>
        <begin position="1"/>
        <end position="24"/>
    </location>
</feature>